<dbReference type="EMBL" id="JBHTOP010000023">
    <property type="protein sequence ID" value="MFD1672233.1"/>
    <property type="molecule type" value="Genomic_DNA"/>
</dbReference>
<reference evidence="3" key="1">
    <citation type="journal article" date="2019" name="Int. J. Syst. Evol. Microbiol.">
        <title>The Global Catalogue of Microorganisms (GCM) 10K type strain sequencing project: providing services to taxonomists for standard genome sequencing and annotation.</title>
        <authorList>
            <consortium name="The Broad Institute Genomics Platform"/>
            <consortium name="The Broad Institute Genome Sequencing Center for Infectious Disease"/>
            <person name="Wu L."/>
            <person name="Ma J."/>
        </authorList>
    </citation>
    <scope>NUCLEOTIDE SEQUENCE [LARGE SCALE GENOMIC DNA]</scope>
    <source>
        <strain evidence="3">CCM 8896</strain>
    </source>
</reference>
<feature type="transmembrane region" description="Helical" evidence="1">
    <location>
        <begin position="41"/>
        <end position="60"/>
    </location>
</feature>
<evidence type="ECO:0000313" key="3">
    <source>
        <dbReference type="Proteomes" id="UP001597267"/>
    </source>
</evidence>
<sequence length="143" mass="17102">MTGQFKIHIYLAQQNQIIYWCFTLIALFVGFILQLEALTFNIFAILCWLIAALLCLYAFFGQTLVVDTEKNELIFKRLLLKSKHIALDNIKEIRTYKYNVRIMIANPKYIRYDFLVFKKRRSILIDTFKKNHVKILTMENNFH</sequence>
<dbReference type="RefSeq" id="WP_125714842.1">
    <property type="nucleotide sequence ID" value="NZ_JBHTOP010000023.1"/>
</dbReference>
<dbReference type="InterPro" id="IPR020215">
    <property type="entry name" value="EbsA-like"/>
</dbReference>
<comment type="caution">
    <text evidence="2">The sequence shown here is derived from an EMBL/GenBank/DDBJ whole genome shotgun (WGS) entry which is preliminary data.</text>
</comment>
<name>A0ABW4J9I3_9LACO</name>
<keyword evidence="1" id="KW-0472">Membrane</keyword>
<dbReference type="Proteomes" id="UP001597267">
    <property type="component" value="Unassembled WGS sequence"/>
</dbReference>
<keyword evidence="1" id="KW-1133">Transmembrane helix</keyword>
<gene>
    <name evidence="2" type="ORF">ACFQ5M_09005</name>
</gene>
<accession>A0ABW4J9I3</accession>
<keyword evidence="1" id="KW-0812">Transmembrane</keyword>
<organism evidence="2 3">
    <name type="scientific">Agrilactobacillus yilanensis</name>
    <dbReference type="NCBI Taxonomy" id="2485997"/>
    <lineage>
        <taxon>Bacteria</taxon>
        <taxon>Bacillati</taxon>
        <taxon>Bacillota</taxon>
        <taxon>Bacilli</taxon>
        <taxon>Lactobacillales</taxon>
        <taxon>Lactobacillaceae</taxon>
        <taxon>Agrilactobacillus</taxon>
    </lineage>
</organism>
<proteinExistence type="predicted"/>
<keyword evidence="3" id="KW-1185">Reference proteome</keyword>
<feature type="transmembrane region" description="Helical" evidence="1">
    <location>
        <begin position="17"/>
        <end position="35"/>
    </location>
</feature>
<evidence type="ECO:0000256" key="1">
    <source>
        <dbReference type="SAM" id="Phobius"/>
    </source>
</evidence>
<dbReference type="Pfam" id="PF17255">
    <property type="entry name" value="EbsA"/>
    <property type="match status" value="1"/>
</dbReference>
<evidence type="ECO:0000313" key="2">
    <source>
        <dbReference type="EMBL" id="MFD1672233.1"/>
    </source>
</evidence>
<protein>
    <submittedName>
        <fullName evidence="2">EbsA family protein</fullName>
    </submittedName>
</protein>